<keyword evidence="2" id="KW-1185">Reference proteome</keyword>
<dbReference type="Proteomes" id="UP000054324">
    <property type="component" value="Unassembled WGS sequence"/>
</dbReference>
<proteinExistence type="predicted"/>
<dbReference type="EMBL" id="KL598525">
    <property type="protein sequence ID" value="KER18704.1"/>
    <property type="molecule type" value="Genomic_DNA"/>
</dbReference>
<reference evidence="1 2" key="1">
    <citation type="submission" date="2013-11" db="EMBL/GenBank/DDBJ databases">
        <title>Opisthorchis viverrini - life in the bile duct.</title>
        <authorList>
            <person name="Young N.D."/>
            <person name="Nagarajan N."/>
            <person name="Lin S.J."/>
            <person name="Korhonen P.K."/>
            <person name="Jex A.R."/>
            <person name="Hall R.S."/>
            <person name="Safavi-Hemami H."/>
            <person name="Kaewkong W."/>
            <person name="Bertrand D."/>
            <person name="Gao S."/>
            <person name="Seet Q."/>
            <person name="Wongkham S."/>
            <person name="Teh B.T."/>
            <person name="Wongkham C."/>
            <person name="Intapan P.M."/>
            <person name="Maleewong W."/>
            <person name="Yang X."/>
            <person name="Hu M."/>
            <person name="Wang Z."/>
            <person name="Hofmann A."/>
            <person name="Sternberg P.W."/>
            <person name="Tan P."/>
            <person name="Wang J."/>
            <person name="Gasser R.B."/>
        </authorList>
    </citation>
    <scope>NUCLEOTIDE SEQUENCE [LARGE SCALE GENOMIC DNA]</scope>
</reference>
<accession>A0A074ZU36</accession>
<organism evidence="1 2">
    <name type="scientific">Opisthorchis viverrini</name>
    <name type="common">Southeast Asian liver fluke</name>
    <dbReference type="NCBI Taxonomy" id="6198"/>
    <lineage>
        <taxon>Eukaryota</taxon>
        <taxon>Metazoa</taxon>
        <taxon>Spiralia</taxon>
        <taxon>Lophotrochozoa</taxon>
        <taxon>Platyhelminthes</taxon>
        <taxon>Trematoda</taxon>
        <taxon>Digenea</taxon>
        <taxon>Opisthorchiida</taxon>
        <taxon>Opisthorchiata</taxon>
        <taxon>Opisthorchiidae</taxon>
        <taxon>Opisthorchis</taxon>
    </lineage>
</organism>
<feature type="non-terminal residue" evidence="1">
    <location>
        <position position="127"/>
    </location>
</feature>
<protein>
    <submittedName>
        <fullName evidence="1">Uncharacterized protein</fullName>
    </submittedName>
</protein>
<dbReference type="RefSeq" id="XP_009177549.1">
    <property type="nucleotide sequence ID" value="XM_009179285.1"/>
</dbReference>
<dbReference type="CTD" id="20330043"/>
<dbReference type="AlphaFoldDB" id="A0A074ZU36"/>
<dbReference type="GeneID" id="20330043"/>
<dbReference type="KEGG" id="ovi:T265_15878"/>
<evidence type="ECO:0000313" key="2">
    <source>
        <dbReference type="Proteomes" id="UP000054324"/>
    </source>
</evidence>
<feature type="non-terminal residue" evidence="1">
    <location>
        <position position="1"/>
    </location>
</feature>
<gene>
    <name evidence="1" type="ORF">T265_15878</name>
</gene>
<sequence length="127" mass="14484">LIGNFGQKSINRTPIWRTSRFGLNYVAISTGAVLPQVVTSSPRPDFKQHDISADETTQRAECRQRFAVDDAVLILARKKAQPVQRHSPLRWLFCIQPPPKPLGLVWAPNLKLWEIYMTTHTQDPKIP</sequence>
<evidence type="ECO:0000313" key="1">
    <source>
        <dbReference type="EMBL" id="KER18704.1"/>
    </source>
</evidence>
<name>A0A074ZU36_OPIVI</name>